<evidence type="ECO:0000256" key="9">
    <source>
        <dbReference type="SAM" id="Phobius"/>
    </source>
</evidence>
<keyword evidence="2" id="KW-0813">Transport</keyword>
<keyword evidence="4" id="KW-0997">Cell inner membrane</keyword>
<accession>A0ABS4IFK4</accession>
<keyword evidence="6 9" id="KW-1133">Transmembrane helix</keyword>
<dbReference type="EMBL" id="JAGGKX010000005">
    <property type="protein sequence ID" value="MBP1969251.1"/>
    <property type="molecule type" value="Genomic_DNA"/>
</dbReference>
<dbReference type="PANTHER" id="PTHR35011:SF2">
    <property type="entry name" value="2,3-DIKETO-L-GULONATE TRAP TRANSPORTER SMALL PERMEASE PROTEIN YIAM"/>
    <property type="match status" value="1"/>
</dbReference>
<evidence type="ECO:0000313" key="12">
    <source>
        <dbReference type="Proteomes" id="UP001519345"/>
    </source>
</evidence>
<evidence type="ECO:0000313" key="11">
    <source>
        <dbReference type="EMBL" id="MBP1969251.1"/>
    </source>
</evidence>
<reference evidence="11 12" key="1">
    <citation type="submission" date="2021-03" db="EMBL/GenBank/DDBJ databases">
        <title>Genomic Encyclopedia of Type Strains, Phase IV (KMG-IV): sequencing the most valuable type-strain genomes for metagenomic binning, comparative biology and taxonomic classification.</title>
        <authorList>
            <person name="Goeker M."/>
        </authorList>
    </citation>
    <scope>NUCLEOTIDE SEQUENCE [LARGE SCALE GENOMIC DNA]</scope>
    <source>
        <strain evidence="11 12">DSM 25609</strain>
    </source>
</reference>
<evidence type="ECO:0000256" key="3">
    <source>
        <dbReference type="ARBA" id="ARBA00022475"/>
    </source>
</evidence>
<feature type="domain" description="Tripartite ATP-independent periplasmic transporters DctQ component" evidence="10">
    <location>
        <begin position="23"/>
        <end position="152"/>
    </location>
</feature>
<name>A0ABS4IFK4_9BACI</name>
<keyword evidence="12" id="KW-1185">Reference proteome</keyword>
<dbReference type="Proteomes" id="UP001519345">
    <property type="component" value="Unassembled WGS sequence"/>
</dbReference>
<comment type="subcellular location">
    <subcellularLocation>
        <location evidence="1">Cell inner membrane</location>
        <topology evidence="1">Multi-pass membrane protein</topology>
    </subcellularLocation>
</comment>
<feature type="transmembrane region" description="Helical" evidence="9">
    <location>
        <begin position="12"/>
        <end position="32"/>
    </location>
</feature>
<comment type="caution">
    <text evidence="11">The sequence shown here is derived from an EMBL/GenBank/DDBJ whole genome shotgun (WGS) entry which is preliminary data.</text>
</comment>
<keyword evidence="3" id="KW-1003">Cell membrane</keyword>
<organism evidence="11 12">
    <name type="scientific">Virgibacillus natechei</name>
    <dbReference type="NCBI Taxonomy" id="1216297"/>
    <lineage>
        <taxon>Bacteria</taxon>
        <taxon>Bacillati</taxon>
        <taxon>Bacillota</taxon>
        <taxon>Bacilli</taxon>
        <taxon>Bacillales</taxon>
        <taxon>Bacillaceae</taxon>
        <taxon>Virgibacillus</taxon>
    </lineage>
</organism>
<evidence type="ECO:0000256" key="6">
    <source>
        <dbReference type="ARBA" id="ARBA00022989"/>
    </source>
</evidence>
<dbReference type="InterPro" id="IPR055348">
    <property type="entry name" value="DctQ"/>
</dbReference>
<feature type="transmembrane region" description="Helical" evidence="9">
    <location>
        <begin position="47"/>
        <end position="64"/>
    </location>
</feature>
<proteinExistence type="inferred from homology"/>
<dbReference type="Pfam" id="PF04290">
    <property type="entry name" value="DctQ"/>
    <property type="match status" value="1"/>
</dbReference>
<evidence type="ECO:0000256" key="8">
    <source>
        <dbReference type="ARBA" id="ARBA00038436"/>
    </source>
</evidence>
<dbReference type="RefSeq" id="WP_209462451.1">
    <property type="nucleotide sequence ID" value="NZ_CP110224.1"/>
</dbReference>
<comment type="similarity">
    <text evidence="8">Belongs to the TRAP transporter small permease family.</text>
</comment>
<evidence type="ECO:0000256" key="4">
    <source>
        <dbReference type="ARBA" id="ARBA00022519"/>
    </source>
</evidence>
<evidence type="ECO:0000256" key="2">
    <source>
        <dbReference type="ARBA" id="ARBA00022448"/>
    </source>
</evidence>
<protein>
    <submittedName>
        <fullName evidence="11">TRAP-type C4-dicarboxylate transport system permease small subunit</fullName>
    </submittedName>
</protein>
<evidence type="ECO:0000256" key="7">
    <source>
        <dbReference type="ARBA" id="ARBA00023136"/>
    </source>
</evidence>
<feature type="transmembrane region" description="Helical" evidence="9">
    <location>
        <begin position="85"/>
        <end position="108"/>
    </location>
</feature>
<dbReference type="PANTHER" id="PTHR35011">
    <property type="entry name" value="2,3-DIKETO-L-GULONATE TRAP TRANSPORTER SMALL PERMEASE PROTEIN YIAM"/>
    <property type="match status" value="1"/>
</dbReference>
<evidence type="ECO:0000256" key="1">
    <source>
        <dbReference type="ARBA" id="ARBA00004429"/>
    </source>
</evidence>
<feature type="transmembrane region" description="Helical" evidence="9">
    <location>
        <begin position="128"/>
        <end position="149"/>
    </location>
</feature>
<dbReference type="InterPro" id="IPR007387">
    <property type="entry name" value="TRAP_DctQ"/>
</dbReference>
<gene>
    <name evidence="11" type="ORF">J2Z83_001355</name>
</gene>
<evidence type="ECO:0000256" key="5">
    <source>
        <dbReference type="ARBA" id="ARBA00022692"/>
    </source>
</evidence>
<evidence type="ECO:0000259" key="10">
    <source>
        <dbReference type="Pfam" id="PF04290"/>
    </source>
</evidence>
<keyword evidence="7 9" id="KW-0472">Membrane</keyword>
<keyword evidence="5 9" id="KW-0812">Transmembrane</keyword>
<sequence length="162" mass="18153">MEHTKKYVDKTLEIITVTLFLLMTAVATWQVLSRYILQSPSTTTEEFIRFSLIWLSMLAAAYVVGKKSHIAITLLSNKLKHTKKLVLDTVIQCSFLVFAAVIMVYGGIRAVSLTMAQISPSLSLPMGLVYLALPVAGILIIFYSCCNIMELLDEKNKFNEEN</sequence>